<keyword evidence="10" id="KW-1185">Reference proteome</keyword>
<dbReference type="InterPro" id="IPR004614">
    <property type="entry name" value="P_AcTrfase"/>
</dbReference>
<organism evidence="9 10">
    <name type="scientific">Thraustotheca clavata</name>
    <dbReference type="NCBI Taxonomy" id="74557"/>
    <lineage>
        <taxon>Eukaryota</taxon>
        <taxon>Sar</taxon>
        <taxon>Stramenopiles</taxon>
        <taxon>Oomycota</taxon>
        <taxon>Saprolegniomycetes</taxon>
        <taxon>Saprolegniales</taxon>
        <taxon>Achlyaceae</taxon>
        <taxon>Thraustotheca</taxon>
    </lineage>
</organism>
<evidence type="ECO:0000256" key="3">
    <source>
        <dbReference type="ARBA" id="ARBA00021528"/>
    </source>
</evidence>
<evidence type="ECO:0000256" key="5">
    <source>
        <dbReference type="ARBA" id="ARBA00023315"/>
    </source>
</evidence>
<dbReference type="InterPro" id="IPR027417">
    <property type="entry name" value="P-loop_NTPase"/>
</dbReference>
<comment type="caution">
    <text evidence="9">The sequence shown here is derived from an EMBL/GenBank/DDBJ whole genome shotgun (WGS) entry which is preliminary data.</text>
</comment>
<evidence type="ECO:0000256" key="1">
    <source>
        <dbReference type="ARBA" id="ARBA00004989"/>
    </source>
</evidence>
<dbReference type="InterPro" id="IPR042112">
    <property type="entry name" value="P_AcTrfase_dom2"/>
</dbReference>
<dbReference type="InterPro" id="IPR042113">
    <property type="entry name" value="P_AcTrfase_dom1"/>
</dbReference>
<dbReference type="PANTHER" id="PTHR43356:SF3">
    <property type="entry name" value="PHOSPHATE ACETYLTRANSFERASE"/>
    <property type="match status" value="1"/>
</dbReference>
<protein>
    <recommendedName>
        <fullName evidence="3">Phosphate acetyltransferase</fullName>
        <ecNumber evidence="2">2.3.1.8</ecNumber>
    </recommendedName>
    <alternativeName>
        <fullName evidence="6">Phosphotransacetylase</fullName>
    </alternativeName>
</protein>
<evidence type="ECO:0000259" key="8">
    <source>
        <dbReference type="Pfam" id="PF07085"/>
    </source>
</evidence>
<dbReference type="STRING" id="74557.A0A1V9ZFZ4"/>
<dbReference type="InterPro" id="IPR002505">
    <property type="entry name" value="PTA_PTB"/>
</dbReference>
<dbReference type="PANTHER" id="PTHR43356">
    <property type="entry name" value="PHOSPHATE ACETYLTRANSFERASE"/>
    <property type="match status" value="1"/>
</dbReference>
<dbReference type="EC" id="2.3.1.8" evidence="2"/>
<evidence type="ECO:0000313" key="9">
    <source>
        <dbReference type="EMBL" id="OQR96919.1"/>
    </source>
</evidence>
<gene>
    <name evidence="9" type="ORF">THRCLA_07114</name>
</gene>
<dbReference type="InterPro" id="IPR028979">
    <property type="entry name" value="Ser_kin/Pase_Hpr-like_N_sf"/>
</dbReference>
<dbReference type="InterPro" id="IPR010766">
    <property type="entry name" value="DRTGG"/>
</dbReference>
<dbReference type="InterPro" id="IPR050500">
    <property type="entry name" value="Phos_Acetyltrans/Butyryltrans"/>
</dbReference>
<name>A0A1V9ZFZ4_9STRA</name>
<keyword evidence="5" id="KW-0012">Acyltransferase</keyword>
<evidence type="ECO:0000313" key="10">
    <source>
        <dbReference type="Proteomes" id="UP000243217"/>
    </source>
</evidence>
<evidence type="ECO:0000256" key="4">
    <source>
        <dbReference type="ARBA" id="ARBA00022679"/>
    </source>
</evidence>
<dbReference type="Pfam" id="PF07085">
    <property type="entry name" value="DRTGG"/>
    <property type="match status" value="1"/>
</dbReference>
<dbReference type="Gene3D" id="3.40.1390.20">
    <property type="entry name" value="HprK N-terminal domain-like"/>
    <property type="match status" value="1"/>
</dbReference>
<dbReference type="SUPFAM" id="SSF75138">
    <property type="entry name" value="HprK N-terminal domain-like"/>
    <property type="match status" value="1"/>
</dbReference>
<evidence type="ECO:0000256" key="6">
    <source>
        <dbReference type="ARBA" id="ARBA00031108"/>
    </source>
</evidence>
<dbReference type="GO" id="GO:0008959">
    <property type="term" value="F:phosphate acetyltransferase activity"/>
    <property type="evidence" value="ECO:0007669"/>
    <property type="project" value="UniProtKB-EC"/>
</dbReference>
<dbReference type="SUPFAM" id="SSF53659">
    <property type="entry name" value="Isocitrate/Isopropylmalate dehydrogenase-like"/>
    <property type="match status" value="1"/>
</dbReference>
<dbReference type="Pfam" id="PF01515">
    <property type="entry name" value="PTA_PTB"/>
    <property type="match status" value="1"/>
</dbReference>
<dbReference type="Gene3D" id="3.40.50.10750">
    <property type="entry name" value="Isocitrate/Isopropylmalate dehydrogenase-like"/>
    <property type="match status" value="1"/>
</dbReference>
<feature type="domain" description="DRTGG" evidence="8">
    <location>
        <begin position="263"/>
        <end position="383"/>
    </location>
</feature>
<dbReference type="Gene3D" id="3.40.50.300">
    <property type="entry name" value="P-loop containing nucleotide triphosphate hydrolases"/>
    <property type="match status" value="1"/>
</dbReference>
<evidence type="ECO:0000259" key="7">
    <source>
        <dbReference type="Pfam" id="PF01515"/>
    </source>
</evidence>
<dbReference type="NCBIfam" id="NF004167">
    <property type="entry name" value="PRK05632.1"/>
    <property type="match status" value="1"/>
</dbReference>
<sequence>MLRSSRRLVSARSSVLFPRASRLLSTSNKINDRVFVMSNDTKSHHSPILLGLMNTLSVKYPSVGFFRPIAPSRNPRLSDHHTEVLASEFKLTDSKDHLVGVYNDDVVQARLKGDLDSITEAVLAKFEVLKAKHDFVVIEGACFETAPELAWDINVELAKAVGAPVLLTSDLADVELDDALTEAERDAKLMDTIATRVLLGKDAVEEAGLTYVGSIANRVNAKNPHEVRKRVQALLHEKGEKDPAIFLGALPVDSILGSKRLNEVVDQLRAKQLYGPVSPNSIVVTDGFVGTSDIKDLFGYMKTREDGLLVIVSADRTDVMLGLLVSKMSGALPNVAAVILTNGKYPQDHVKDVLEGIAKIDNASIPIYTVEGDSYKTANAFSRVKCDILPSSQTKIQQCYILFDKYIARDAVVGSVSKQVSTKRTPKQFKHFLFSKARQVQQHIVLTEGEDDRILQAADEVLRRDIAKLTILGEVDSINARAKALRLDLSRANIIDPTTADDLDQMAARFYEKRKIKGVSEEVARQSAAEATCYGTLMVEMGIADGMVSGACHTTANTVRPALQLIKTRPDSPLVSSFFFMCLDHDVVLYGDCAINTDPTAEDLANIAMQTAESAKAFGTNPRVALLSYATGDSNKGPIIDKVREATRLAQQMAPEIPMYGPIQYDAAMNPIIAKQKVKGLKKTEMEVAGNANVLIFPDLNTGNNTYKAVQQSTNCLAMGPVLQGLNKPVNDLSRGATVGDIVTTIAITAIQADQMNTAAKAKSETK</sequence>
<dbReference type="NCBIfam" id="TIGR00651">
    <property type="entry name" value="pta"/>
    <property type="match status" value="1"/>
</dbReference>
<comment type="pathway">
    <text evidence="1">Metabolic intermediate biosynthesis; acetyl-CoA biosynthesis; acetyl-CoA from acetate: step 2/2.</text>
</comment>
<feature type="domain" description="Phosphate acetyl/butaryl transferase" evidence="7">
    <location>
        <begin position="430"/>
        <end position="750"/>
    </location>
</feature>
<dbReference type="OrthoDB" id="67445at2759"/>
<evidence type="ECO:0000256" key="2">
    <source>
        <dbReference type="ARBA" id="ARBA00012707"/>
    </source>
</evidence>
<dbReference type="NCBIfam" id="NF007233">
    <property type="entry name" value="PRK09653.1"/>
    <property type="match status" value="1"/>
</dbReference>
<dbReference type="AlphaFoldDB" id="A0A1V9ZFZ4"/>
<dbReference type="EMBL" id="JNBS01001936">
    <property type="protein sequence ID" value="OQR96919.1"/>
    <property type="molecule type" value="Genomic_DNA"/>
</dbReference>
<dbReference type="Gene3D" id="3.40.50.10950">
    <property type="match status" value="1"/>
</dbReference>
<reference evidence="9 10" key="1">
    <citation type="journal article" date="2014" name="Genome Biol. Evol.">
        <title>The secreted proteins of Achlya hypogyna and Thraustotheca clavata identify the ancestral oomycete secretome and reveal gene acquisitions by horizontal gene transfer.</title>
        <authorList>
            <person name="Misner I."/>
            <person name="Blouin N."/>
            <person name="Leonard G."/>
            <person name="Richards T.A."/>
            <person name="Lane C.E."/>
        </authorList>
    </citation>
    <scope>NUCLEOTIDE SEQUENCE [LARGE SCALE GENOMIC DNA]</scope>
    <source>
        <strain evidence="9 10">ATCC 34112</strain>
    </source>
</reference>
<keyword evidence="4 9" id="KW-0808">Transferase</keyword>
<dbReference type="SUPFAM" id="SSF52540">
    <property type="entry name" value="P-loop containing nucleoside triphosphate hydrolases"/>
    <property type="match status" value="1"/>
</dbReference>
<proteinExistence type="predicted"/>
<accession>A0A1V9ZFZ4</accession>
<dbReference type="Proteomes" id="UP000243217">
    <property type="component" value="Unassembled WGS sequence"/>
</dbReference>
<dbReference type="Pfam" id="PF13500">
    <property type="entry name" value="AAA_26"/>
    <property type="match status" value="1"/>
</dbReference>